<dbReference type="PANTHER" id="PTHR14614:SF147">
    <property type="entry name" value="S-ADENOSYLMETHIONINE-DEPENDENT METHYLTRANSFERASE OF THE SEVEN BETA-STRAND FAMILY"/>
    <property type="match status" value="1"/>
</dbReference>
<dbReference type="GO" id="GO:0032259">
    <property type="term" value="P:methylation"/>
    <property type="evidence" value="ECO:0007669"/>
    <property type="project" value="UniProtKB-KW"/>
</dbReference>
<keyword evidence="2" id="KW-0808">Transferase</keyword>
<organism evidence="2">
    <name type="scientific">Phaffia rhodozyma</name>
    <name type="common">Yeast</name>
    <name type="synonym">Xanthophyllomyces dendrorhous</name>
    <dbReference type="NCBI Taxonomy" id="264483"/>
    <lineage>
        <taxon>Eukaryota</taxon>
        <taxon>Fungi</taxon>
        <taxon>Dikarya</taxon>
        <taxon>Basidiomycota</taxon>
        <taxon>Agaricomycotina</taxon>
        <taxon>Tremellomycetes</taxon>
        <taxon>Cystofilobasidiales</taxon>
        <taxon>Mrakiaceae</taxon>
        <taxon>Phaffia</taxon>
    </lineage>
</organism>
<name>A0A0F7SJE1_PHARH</name>
<dbReference type="InterPro" id="IPR019410">
    <property type="entry name" value="Methyltransf_16"/>
</dbReference>
<dbReference type="Gene3D" id="3.40.50.150">
    <property type="entry name" value="Vaccinia Virus protein VP39"/>
    <property type="match status" value="1"/>
</dbReference>
<dbReference type="PANTHER" id="PTHR14614">
    <property type="entry name" value="HEPATOCELLULAR CARCINOMA-ASSOCIATED ANTIGEN"/>
    <property type="match status" value="1"/>
</dbReference>
<reference evidence="2" key="1">
    <citation type="submission" date="2014-08" db="EMBL/GenBank/DDBJ databases">
        <authorList>
            <person name="Sharma Rahul"/>
            <person name="Thines Marco"/>
        </authorList>
    </citation>
    <scope>NUCLEOTIDE SEQUENCE</scope>
</reference>
<sequence>MLPPPVPPSLFLPHIGRDLSAYSPVVLLGHTEHLRSIFLPPVLGSGKEEPAVPPDSGYSSDSEVPSSAYEEDLDDALLNDEFEQNYARGWLTRIVKGGEVWIEESEDDAQAEREAKERVVDAAASLLAIWSGTTAAGAILRTVDLPRNLALTINDAPYSSQAPDSVGVQTWGSSILFARRLAKSPSTFDILPSSSSSPQRILELGAGTGVLSLTLGSLPGESIHRDSLIVATDFHPLVLENLKKNMDLNFDQMSDKDGSELNQDTWIGNAGAQVLVRPLDWLFFHQDVETSITVGRDGTRNKEDVGDLSSLIGSGLDAPFHQRFDVIFGADIIYESHHSPWIKSTVLHFLAFPKNLSGAAASDPSFHMFMPLRPTHSVELRSVESTFPLASSLPSRNGRSSEELAWRLAVTELEDVLTRERGVGRADERGYRRYRIGWV</sequence>
<evidence type="ECO:0000313" key="2">
    <source>
        <dbReference type="EMBL" id="CDZ97449.1"/>
    </source>
</evidence>
<dbReference type="GO" id="GO:0008757">
    <property type="term" value="F:S-adenosylmethionine-dependent methyltransferase activity"/>
    <property type="evidence" value="ECO:0007669"/>
    <property type="project" value="UniProtKB-ARBA"/>
</dbReference>
<dbReference type="CDD" id="cd02440">
    <property type="entry name" value="AdoMet_MTases"/>
    <property type="match status" value="1"/>
</dbReference>
<keyword evidence="2" id="KW-0489">Methyltransferase</keyword>
<proteinExistence type="predicted"/>
<dbReference type="SUPFAM" id="SSF53335">
    <property type="entry name" value="S-adenosyl-L-methionine-dependent methyltransferases"/>
    <property type="match status" value="1"/>
</dbReference>
<evidence type="ECO:0000256" key="1">
    <source>
        <dbReference type="SAM" id="MobiDB-lite"/>
    </source>
</evidence>
<dbReference type="AlphaFoldDB" id="A0A0F7SJE1"/>
<dbReference type="EMBL" id="LN483167">
    <property type="protein sequence ID" value="CDZ97449.1"/>
    <property type="molecule type" value="Genomic_DNA"/>
</dbReference>
<dbReference type="InterPro" id="IPR029063">
    <property type="entry name" value="SAM-dependent_MTases_sf"/>
</dbReference>
<dbReference type="Pfam" id="PF10294">
    <property type="entry name" value="Methyltransf_16"/>
    <property type="match status" value="1"/>
</dbReference>
<accession>A0A0F7SJE1</accession>
<protein>
    <submittedName>
        <fullName evidence="2">Putative N2,N2-dimethylguanosine tRNA methyltransferase</fullName>
    </submittedName>
</protein>
<feature type="region of interest" description="Disordered" evidence="1">
    <location>
        <begin position="46"/>
        <end position="66"/>
    </location>
</feature>